<dbReference type="RefSeq" id="WP_372582971.1">
    <property type="nucleotide sequence ID" value="NZ_JBGORW010000006.1"/>
</dbReference>
<keyword evidence="3" id="KW-1185">Reference proteome</keyword>
<protein>
    <submittedName>
        <fullName evidence="2">PD-(D/E)XK nuclease family protein</fullName>
    </submittedName>
</protein>
<evidence type="ECO:0000313" key="3">
    <source>
        <dbReference type="Proteomes" id="UP001571581"/>
    </source>
</evidence>
<evidence type="ECO:0000313" key="2">
    <source>
        <dbReference type="EMBL" id="MFA3799754.1"/>
    </source>
</evidence>
<name>A0ABV4S5X6_9FUSO</name>
<evidence type="ECO:0000256" key="1">
    <source>
        <dbReference type="SAM" id="Coils"/>
    </source>
</evidence>
<proteinExistence type="predicted"/>
<keyword evidence="1" id="KW-0175">Coiled coil</keyword>
<dbReference type="Proteomes" id="UP001571581">
    <property type="component" value="Unassembled WGS sequence"/>
</dbReference>
<organism evidence="2 3">
    <name type="scientific">Leptotrichia hongkongensis</name>
    <dbReference type="NCBI Taxonomy" id="554406"/>
    <lineage>
        <taxon>Bacteria</taxon>
        <taxon>Fusobacteriati</taxon>
        <taxon>Fusobacteriota</taxon>
        <taxon>Fusobacteriia</taxon>
        <taxon>Fusobacteriales</taxon>
        <taxon>Leptotrichiaceae</taxon>
        <taxon>Leptotrichia</taxon>
    </lineage>
</organism>
<gene>
    <name evidence="2" type="ORF">ACEG17_06085</name>
</gene>
<sequence>MERNNIFNFATSELSQDAFICWCLNWLNYEDSELRALAVDLLKEFGEENVSDNQEILIKRQFKKIDILVVFKELNRVYIIEDKVNSSERKKQLEEYEEKINKLDENEKKDLRIDGNLEVKTVYFKTGFHFSPDKNVKANKIITGEIFKEILEKYRNKSEILDSYYVYLVEKLRTQENEKNYLECKAESHKDWNIAKSNIAQYCFLKEIFSEERIVSFRNKGNGSAVSQYNLLGKRLPIFETSERYLIFWRMDNTKKEGPYLRLNFYHKYNTENESLKYIRKEKYEVVYKKIYKVIEEHKNELIKINNIEENCKYKDDYEIPILHINLKEYIKDGKDEMNKLMNEVKKLHGYLQNVNFE</sequence>
<accession>A0ABV4S5X6</accession>
<reference evidence="2 3" key="1">
    <citation type="submission" date="2024-07" db="EMBL/GenBank/DDBJ databases">
        <authorList>
            <person name="Li X.-J."/>
            <person name="Wang X."/>
        </authorList>
    </citation>
    <scope>NUCLEOTIDE SEQUENCE [LARGE SCALE GENOMIC DNA]</scope>
    <source>
        <strain evidence="2 3">DSM 23441</strain>
    </source>
</reference>
<feature type="coiled-coil region" evidence="1">
    <location>
        <begin position="86"/>
        <end position="113"/>
    </location>
</feature>
<comment type="caution">
    <text evidence="2">The sequence shown here is derived from an EMBL/GenBank/DDBJ whole genome shotgun (WGS) entry which is preliminary data.</text>
</comment>
<dbReference type="EMBL" id="JBGORW010000006">
    <property type="protein sequence ID" value="MFA3799754.1"/>
    <property type="molecule type" value="Genomic_DNA"/>
</dbReference>